<dbReference type="PROSITE" id="PS01124">
    <property type="entry name" value="HTH_ARAC_FAMILY_2"/>
    <property type="match status" value="1"/>
</dbReference>
<evidence type="ECO:0000313" key="6">
    <source>
        <dbReference type="Proteomes" id="UP000182089"/>
    </source>
</evidence>
<evidence type="ECO:0000256" key="2">
    <source>
        <dbReference type="ARBA" id="ARBA00023125"/>
    </source>
</evidence>
<dbReference type="InterPro" id="IPR009057">
    <property type="entry name" value="Homeodomain-like_sf"/>
</dbReference>
<dbReference type="InterPro" id="IPR020449">
    <property type="entry name" value="Tscrpt_reg_AraC-type_HTH"/>
</dbReference>
<name>A0ABY1ACM9_9LACO</name>
<evidence type="ECO:0000256" key="1">
    <source>
        <dbReference type="ARBA" id="ARBA00023015"/>
    </source>
</evidence>
<dbReference type="InterPro" id="IPR053142">
    <property type="entry name" value="PchR_regulatory_protein"/>
</dbReference>
<dbReference type="InterPro" id="IPR018060">
    <property type="entry name" value="HTH_AraC"/>
</dbReference>
<dbReference type="SUPFAM" id="SSF46689">
    <property type="entry name" value="Homeodomain-like"/>
    <property type="match status" value="1"/>
</dbReference>
<dbReference type="PANTHER" id="PTHR47893">
    <property type="entry name" value="REGULATORY PROTEIN PCHR"/>
    <property type="match status" value="1"/>
</dbReference>
<reference evidence="5 6" key="1">
    <citation type="submission" date="2016-10" db="EMBL/GenBank/DDBJ databases">
        <authorList>
            <person name="Varghese N."/>
            <person name="Submissions S."/>
        </authorList>
    </citation>
    <scope>NUCLEOTIDE SEQUENCE [LARGE SCALE GENOMIC DNA]</scope>
    <source>
        <strain evidence="5 6">WC1T17</strain>
    </source>
</reference>
<evidence type="ECO:0000259" key="4">
    <source>
        <dbReference type="PROSITE" id="PS01124"/>
    </source>
</evidence>
<dbReference type="Pfam" id="PF12833">
    <property type="entry name" value="HTH_18"/>
    <property type="match status" value="1"/>
</dbReference>
<feature type="domain" description="HTH araC/xylS-type" evidence="4">
    <location>
        <begin position="233"/>
        <end position="331"/>
    </location>
</feature>
<accession>A0ABY1ACM9</accession>
<sequence length="339" mass="39012">MNEAIYGIKQQLAAVPLGQVVIEKHQIADKKPFLTEHNLQAAVDDLGKGKILTYELWPGVELSFRTYQAKQLFFCHNHLEQKIIEINHCRLGRIGWNMQNGGALYLGEGDMSLHDMNSCKHSQIAFPSDYYQGLYLSIDVKKADQVMETLMPDGACWRQVYEKYCRLSQNKATTFLRTARIENLFEVLYEVPEELMLPYARLKLQELLLYLLYAPDKPLLVNQYSASQVDTVKKVHDKLVDNLNKHYTIAALANEFLLNQTTLKAAFKRVYGQPIASHLRKHRMEYAKKILAETNKPLAQIAQEIGYASQSKFSQSFKQTYGQTPSSYRLLLRKEEQNA</sequence>
<dbReference type="PROSITE" id="PS00041">
    <property type="entry name" value="HTH_ARAC_FAMILY_1"/>
    <property type="match status" value="1"/>
</dbReference>
<dbReference type="EMBL" id="FOCC01000010">
    <property type="protein sequence ID" value="SEM82992.1"/>
    <property type="molecule type" value="Genomic_DNA"/>
</dbReference>
<dbReference type="PANTHER" id="PTHR47893:SF1">
    <property type="entry name" value="REGULATORY PROTEIN PCHR"/>
    <property type="match status" value="1"/>
</dbReference>
<dbReference type="GO" id="GO:0003677">
    <property type="term" value="F:DNA binding"/>
    <property type="evidence" value="ECO:0007669"/>
    <property type="project" value="UniProtKB-KW"/>
</dbReference>
<dbReference type="Gene3D" id="1.10.10.60">
    <property type="entry name" value="Homeodomain-like"/>
    <property type="match status" value="1"/>
</dbReference>
<dbReference type="SMART" id="SM00342">
    <property type="entry name" value="HTH_ARAC"/>
    <property type="match status" value="1"/>
</dbReference>
<keyword evidence="3" id="KW-0804">Transcription</keyword>
<gene>
    <name evidence="5" type="ORF">SAMN05216431_1105</name>
</gene>
<keyword evidence="2 5" id="KW-0238">DNA-binding</keyword>
<dbReference type="Proteomes" id="UP000182089">
    <property type="component" value="Unassembled WGS sequence"/>
</dbReference>
<proteinExistence type="predicted"/>
<evidence type="ECO:0000313" key="5">
    <source>
        <dbReference type="EMBL" id="SEM82992.1"/>
    </source>
</evidence>
<evidence type="ECO:0000256" key="3">
    <source>
        <dbReference type="ARBA" id="ARBA00023163"/>
    </source>
</evidence>
<dbReference type="PRINTS" id="PR00032">
    <property type="entry name" value="HTHARAC"/>
</dbReference>
<keyword evidence="1" id="KW-0805">Transcription regulation</keyword>
<dbReference type="InterPro" id="IPR018062">
    <property type="entry name" value="HTH_AraC-typ_CS"/>
</dbReference>
<organism evidence="5 6">
    <name type="scientific">Ligilactobacillus ruminis</name>
    <dbReference type="NCBI Taxonomy" id="1623"/>
    <lineage>
        <taxon>Bacteria</taxon>
        <taxon>Bacillati</taxon>
        <taxon>Bacillota</taxon>
        <taxon>Bacilli</taxon>
        <taxon>Lactobacillales</taxon>
        <taxon>Lactobacillaceae</taxon>
        <taxon>Ligilactobacillus</taxon>
    </lineage>
</organism>
<comment type="caution">
    <text evidence="5">The sequence shown here is derived from an EMBL/GenBank/DDBJ whole genome shotgun (WGS) entry which is preliminary data.</text>
</comment>
<protein>
    <submittedName>
        <fullName evidence="5">AraC-type DNA-binding protein</fullName>
    </submittedName>
</protein>